<dbReference type="SUPFAM" id="SSF52540">
    <property type="entry name" value="P-loop containing nucleoside triphosphate hydrolases"/>
    <property type="match status" value="1"/>
</dbReference>
<evidence type="ECO:0000313" key="2">
    <source>
        <dbReference type="EnsemblPlants" id="EMT33490"/>
    </source>
</evidence>
<dbReference type="PANTHER" id="PTHR36766">
    <property type="entry name" value="PLANT BROAD-SPECTRUM MILDEW RESISTANCE PROTEIN RPW8"/>
    <property type="match status" value="1"/>
</dbReference>
<dbReference type="Pfam" id="PF00931">
    <property type="entry name" value="NB-ARC"/>
    <property type="match status" value="1"/>
</dbReference>
<accession>N1R5N2</accession>
<proteinExistence type="predicted"/>
<evidence type="ECO:0000259" key="1">
    <source>
        <dbReference type="Pfam" id="PF00931"/>
    </source>
</evidence>
<dbReference type="EnsemblPlants" id="EMT33490">
    <property type="protein sequence ID" value="EMT33490"/>
    <property type="gene ID" value="F775_23002"/>
</dbReference>
<protein>
    <submittedName>
        <fullName evidence="2">Putative disease resistance protein RGA3</fullName>
    </submittedName>
</protein>
<dbReference type="InterPro" id="IPR002182">
    <property type="entry name" value="NB-ARC"/>
</dbReference>
<dbReference type="PANTHER" id="PTHR36766:SF40">
    <property type="entry name" value="DISEASE RESISTANCE PROTEIN RGA3"/>
    <property type="match status" value="1"/>
</dbReference>
<dbReference type="GO" id="GO:0043531">
    <property type="term" value="F:ADP binding"/>
    <property type="evidence" value="ECO:0007669"/>
    <property type="project" value="InterPro"/>
</dbReference>
<feature type="domain" description="NB-ARC" evidence="1">
    <location>
        <begin position="79"/>
        <end position="199"/>
    </location>
</feature>
<name>N1R5N2_AEGTA</name>
<dbReference type="InterPro" id="IPR027417">
    <property type="entry name" value="P-loop_NTPase"/>
</dbReference>
<dbReference type="AlphaFoldDB" id="N1R5N2"/>
<dbReference type="Gene3D" id="3.40.50.300">
    <property type="entry name" value="P-loop containing nucleotide triphosphate hydrolases"/>
    <property type="match status" value="1"/>
</dbReference>
<sequence>MGMHVLFGNVMTYLIVNTPVLFRLSMSRKMKDAPKMLDELVVEMNIFHFLQHADAPTIVHPQTHSHVDESEKVGKQDEKEQVVKILLDHSHKNSDNNNVMVLPIVGMGGIGKTTLAQLVHNDQRVVHHFELVIWVLVSDKFVIKEIIRSIIQVATMKKCDFANMETSQKDLIRVLGKKRYLPVVDDVWNEDRQKWNDVRSLVCSHAGSGNKPQ</sequence>
<reference evidence="2" key="1">
    <citation type="submission" date="2015-06" db="UniProtKB">
        <authorList>
            <consortium name="EnsemblPlants"/>
        </authorList>
    </citation>
    <scope>IDENTIFICATION</scope>
</reference>
<organism evidence="2">
    <name type="scientific">Aegilops tauschii</name>
    <name type="common">Tausch's goatgrass</name>
    <name type="synonym">Aegilops squarrosa</name>
    <dbReference type="NCBI Taxonomy" id="37682"/>
    <lineage>
        <taxon>Eukaryota</taxon>
        <taxon>Viridiplantae</taxon>
        <taxon>Streptophyta</taxon>
        <taxon>Embryophyta</taxon>
        <taxon>Tracheophyta</taxon>
        <taxon>Spermatophyta</taxon>
        <taxon>Magnoliopsida</taxon>
        <taxon>Liliopsida</taxon>
        <taxon>Poales</taxon>
        <taxon>Poaceae</taxon>
        <taxon>BOP clade</taxon>
        <taxon>Pooideae</taxon>
        <taxon>Triticodae</taxon>
        <taxon>Triticeae</taxon>
        <taxon>Triticinae</taxon>
        <taxon>Aegilops</taxon>
    </lineage>
</organism>
<dbReference type="PRINTS" id="PR00364">
    <property type="entry name" value="DISEASERSIST"/>
</dbReference>